<name>A0A4R1MY57_9FIRM</name>
<evidence type="ECO:0000313" key="4">
    <source>
        <dbReference type="EMBL" id="TCK98146.1"/>
    </source>
</evidence>
<dbReference type="NCBIfam" id="TIGR00253">
    <property type="entry name" value="RNA_bind_YhbY"/>
    <property type="match status" value="1"/>
</dbReference>
<accession>A0A4R1MY57</accession>
<feature type="domain" description="CRM" evidence="3">
    <location>
        <begin position="1"/>
        <end position="95"/>
    </location>
</feature>
<organism evidence="4 5">
    <name type="scientific">Natranaerovirga hydrolytica</name>
    <dbReference type="NCBI Taxonomy" id="680378"/>
    <lineage>
        <taxon>Bacteria</taxon>
        <taxon>Bacillati</taxon>
        <taxon>Bacillota</taxon>
        <taxon>Clostridia</taxon>
        <taxon>Lachnospirales</taxon>
        <taxon>Natranaerovirgaceae</taxon>
        <taxon>Natranaerovirga</taxon>
    </lineage>
</organism>
<gene>
    <name evidence="4" type="ORF">EDC19_0564</name>
</gene>
<dbReference type="EMBL" id="SMGQ01000011">
    <property type="protein sequence ID" value="TCK98146.1"/>
    <property type="molecule type" value="Genomic_DNA"/>
</dbReference>
<dbReference type="InterPro" id="IPR001890">
    <property type="entry name" value="RNA-binding_CRM"/>
</dbReference>
<dbReference type="GO" id="GO:0003723">
    <property type="term" value="F:RNA binding"/>
    <property type="evidence" value="ECO:0007669"/>
    <property type="project" value="UniProtKB-UniRule"/>
</dbReference>
<keyword evidence="1 2" id="KW-0694">RNA-binding</keyword>
<comment type="caution">
    <text evidence="4">The sequence shown here is derived from an EMBL/GenBank/DDBJ whole genome shotgun (WGS) entry which is preliminary data.</text>
</comment>
<dbReference type="InterPro" id="IPR035920">
    <property type="entry name" value="YhbY-like_sf"/>
</dbReference>
<dbReference type="SUPFAM" id="SSF75471">
    <property type="entry name" value="YhbY-like"/>
    <property type="match status" value="1"/>
</dbReference>
<dbReference type="PANTHER" id="PTHR40065:SF3">
    <property type="entry name" value="RNA-BINDING PROTEIN YHBY"/>
    <property type="match status" value="1"/>
</dbReference>
<sequence length="95" mass="10679">MLTSKQRAYLKKLANPIDPIFQVGKSGVTPDVTKAIADALEAREIIKINVLKNCIEHPKDIAEKLAERTQSNIVQVIGRKIILYKESKENPKIQL</sequence>
<dbReference type="SMART" id="SM01103">
    <property type="entry name" value="CRS1_YhbY"/>
    <property type="match status" value="1"/>
</dbReference>
<dbReference type="PANTHER" id="PTHR40065">
    <property type="entry name" value="RNA-BINDING PROTEIN YHBY"/>
    <property type="match status" value="1"/>
</dbReference>
<keyword evidence="5" id="KW-1185">Reference proteome</keyword>
<dbReference type="PROSITE" id="PS51295">
    <property type="entry name" value="CRM"/>
    <property type="match status" value="1"/>
</dbReference>
<reference evidence="4 5" key="1">
    <citation type="submission" date="2019-03" db="EMBL/GenBank/DDBJ databases">
        <title>Genomic Encyclopedia of Type Strains, Phase IV (KMG-IV): sequencing the most valuable type-strain genomes for metagenomic binning, comparative biology and taxonomic classification.</title>
        <authorList>
            <person name="Goeker M."/>
        </authorList>
    </citation>
    <scope>NUCLEOTIDE SEQUENCE [LARGE SCALE GENOMIC DNA]</scope>
    <source>
        <strain evidence="4 5">DSM 24176</strain>
    </source>
</reference>
<dbReference type="Proteomes" id="UP000294545">
    <property type="component" value="Unassembled WGS sequence"/>
</dbReference>
<dbReference type="InterPro" id="IPR051925">
    <property type="entry name" value="RNA-binding_domain"/>
</dbReference>
<protein>
    <submittedName>
        <fullName evidence="4">RNA-binding protein</fullName>
    </submittedName>
</protein>
<dbReference type="Pfam" id="PF01985">
    <property type="entry name" value="CRS1_YhbY"/>
    <property type="match status" value="1"/>
</dbReference>
<evidence type="ECO:0000256" key="1">
    <source>
        <dbReference type="ARBA" id="ARBA00022884"/>
    </source>
</evidence>
<dbReference type="Gene3D" id="3.30.110.60">
    <property type="entry name" value="YhbY-like"/>
    <property type="match status" value="1"/>
</dbReference>
<dbReference type="AlphaFoldDB" id="A0A4R1MY57"/>
<dbReference type="InterPro" id="IPR017924">
    <property type="entry name" value="RNA-binding_YhbY"/>
</dbReference>
<evidence type="ECO:0000256" key="2">
    <source>
        <dbReference type="PROSITE-ProRule" id="PRU00626"/>
    </source>
</evidence>
<proteinExistence type="predicted"/>
<evidence type="ECO:0000259" key="3">
    <source>
        <dbReference type="PROSITE" id="PS51295"/>
    </source>
</evidence>
<evidence type="ECO:0000313" key="5">
    <source>
        <dbReference type="Proteomes" id="UP000294545"/>
    </source>
</evidence>